<proteinExistence type="predicted"/>
<dbReference type="EMBL" id="WTVM01000151">
    <property type="protein sequence ID" value="NMG04748.1"/>
    <property type="molecule type" value="Genomic_DNA"/>
</dbReference>
<name>A0A972JC28_9RHOO</name>
<evidence type="ECO:0000313" key="2">
    <source>
        <dbReference type="Proteomes" id="UP000599523"/>
    </source>
</evidence>
<dbReference type="RefSeq" id="WP_168989390.1">
    <property type="nucleotide sequence ID" value="NZ_CAWPHM010000057.1"/>
</dbReference>
<dbReference type="AlphaFoldDB" id="A0A972JC28"/>
<accession>A0A972JC28</accession>
<protein>
    <submittedName>
        <fullName evidence="1">Uncharacterized protein</fullName>
    </submittedName>
</protein>
<gene>
    <name evidence="1" type="ORF">GPA21_17490</name>
</gene>
<sequence length="59" mass="6995">MPDFDDEEAQDREDLRIAEERLQAIREGREKTIPLEDVMRRLGLEPFIDLELPEADQLK</sequence>
<dbReference type="Proteomes" id="UP000599523">
    <property type="component" value="Unassembled WGS sequence"/>
</dbReference>
<evidence type="ECO:0000313" key="1">
    <source>
        <dbReference type="EMBL" id="NMG04748.1"/>
    </source>
</evidence>
<keyword evidence="2" id="KW-1185">Reference proteome</keyword>
<organism evidence="1 2">
    <name type="scientific">Azoarcus taiwanensis</name>
    <dbReference type="NCBI Taxonomy" id="666964"/>
    <lineage>
        <taxon>Bacteria</taxon>
        <taxon>Pseudomonadati</taxon>
        <taxon>Pseudomonadota</taxon>
        <taxon>Betaproteobacteria</taxon>
        <taxon>Rhodocyclales</taxon>
        <taxon>Zoogloeaceae</taxon>
        <taxon>Azoarcus</taxon>
    </lineage>
</organism>
<reference evidence="1" key="1">
    <citation type="submission" date="2019-12" db="EMBL/GenBank/DDBJ databases">
        <title>Comparative genomics gives insights into the taxonomy of the Azoarcus-Aromatoleum group and reveals separate origins of nif in the plant-associated Azoarcus and non-plant-associated Aromatoleum sub-groups.</title>
        <authorList>
            <person name="Lafos M."/>
            <person name="Maluk M."/>
            <person name="Batista M."/>
            <person name="Junghare M."/>
            <person name="Carmona M."/>
            <person name="Faoro H."/>
            <person name="Cruz L.M."/>
            <person name="Battistoni F."/>
            <person name="De Souza E."/>
            <person name="Pedrosa F."/>
            <person name="Chen W.-M."/>
            <person name="Poole P.S."/>
            <person name="Dixon R.A."/>
            <person name="James E.K."/>
        </authorList>
    </citation>
    <scope>NUCLEOTIDE SEQUENCE</scope>
    <source>
        <strain evidence="1">NSC3</strain>
    </source>
</reference>
<comment type="caution">
    <text evidence="1">The sequence shown here is derived from an EMBL/GenBank/DDBJ whole genome shotgun (WGS) entry which is preliminary data.</text>
</comment>